<dbReference type="Gene3D" id="2.60.40.790">
    <property type="match status" value="1"/>
</dbReference>
<evidence type="ECO:0000313" key="6">
    <source>
        <dbReference type="Proteomes" id="UP000019753"/>
    </source>
</evidence>
<reference evidence="5 6" key="1">
    <citation type="submission" date="2014-01" db="EMBL/GenBank/DDBJ databases">
        <title>Actinotalea ferrariae CF5-4.</title>
        <authorList>
            <person name="Chen F."/>
            <person name="Li Y."/>
            <person name="Wang G."/>
        </authorList>
    </citation>
    <scope>NUCLEOTIDE SEQUENCE [LARGE SCALE GENOMIC DNA]</scope>
    <source>
        <strain evidence="5 6">CF5-4</strain>
    </source>
</reference>
<comment type="similarity">
    <text evidence="1 2">Belongs to the small heat shock protein (HSP20) family.</text>
</comment>
<dbReference type="RefSeq" id="WP_034224917.1">
    <property type="nucleotide sequence ID" value="NZ_AXCW01000061.1"/>
</dbReference>
<dbReference type="InterPro" id="IPR002068">
    <property type="entry name" value="A-crystallin/Hsp20_dom"/>
</dbReference>
<proteinExistence type="inferred from homology"/>
<evidence type="ECO:0000313" key="5">
    <source>
        <dbReference type="EMBL" id="EYR63898.1"/>
    </source>
</evidence>
<dbReference type="InterPro" id="IPR008978">
    <property type="entry name" value="HSP20-like_chaperone"/>
</dbReference>
<dbReference type="Proteomes" id="UP000019753">
    <property type="component" value="Unassembled WGS sequence"/>
</dbReference>
<accession>A0A021VS04</accession>
<dbReference type="SUPFAM" id="SSF49764">
    <property type="entry name" value="HSP20-like chaperones"/>
    <property type="match status" value="1"/>
</dbReference>
<evidence type="ECO:0000259" key="4">
    <source>
        <dbReference type="PROSITE" id="PS01031"/>
    </source>
</evidence>
<dbReference type="PROSITE" id="PS01031">
    <property type="entry name" value="SHSP"/>
    <property type="match status" value="1"/>
</dbReference>
<sequence length="154" mass="16716">MATRYDPFTDTARWMDQLLGATRAAEVPAVPAMPLDLYRAGDHYVLHVDLPGADPGSIDVSVEDRTLTVRAERSGRTEPDVQWLARERATGTFVRQLTVGRGLALDAIEASYADGVLTLTIPVAEEAKPRRVEIRHGTSAPTAIGHRTQESAPA</sequence>
<evidence type="ECO:0000256" key="3">
    <source>
        <dbReference type="SAM" id="MobiDB-lite"/>
    </source>
</evidence>
<keyword evidence="6" id="KW-1185">Reference proteome</keyword>
<dbReference type="Pfam" id="PF00011">
    <property type="entry name" value="HSP20"/>
    <property type="match status" value="1"/>
</dbReference>
<feature type="region of interest" description="Disordered" evidence="3">
    <location>
        <begin position="135"/>
        <end position="154"/>
    </location>
</feature>
<dbReference type="OrthoDB" id="5242916at2"/>
<dbReference type="InterPro" id="IPR031107">
    <property type="entry name" value="Small_HSP"/>
</dbReference>
<comment type="caution">
    <text evidence="5">The sequence shown here is derived from an EMBL/GenBank/DDBJ whole genome shotgun (WGS) entry which is preliminary data.</text>
</comment>
<feature type="domain" description="SHSP" evidence="4">
    <location>
        <begin position="24"/>
        <end position="137"/>
    </location>
</feature>
<evidence type="ECO:0000256" key="1">
    <source>
        <dbReference type="PROSITE-ProRule" id="PRU00285"/>
    </source>
</evidence>
<dbReference type="PANTHER" id="PTHR11527">
    <property type="entry name" value="HEAT-SHOCK PROTEIN 20 FAMILY MEMBER"/>
    <property type="match status" value="1"/>
</dbReference>
<evidence type="ECO:0000256" key="2">
    <source>
        <dbReference type="RuleBase" id="RU003616"/>
    </source>
</evidence>
<organism evidence="5 6">
    <name type="scientific">Actinotalea ferrariae CF5-4</name>
    <dbReference type="NCBI Taxonomy" id="948458"/>
    <lineage>
        <taxon>Bacteria</taxon>
        <taxon>Bacillati</taxon>
        <taxon>Actinomycetota</taxon>
        <taxon>Actinomycetes</taxon>
        <taxon>Micrococcales</taxon>
        <taxon>Cellulomonadaceae</taxon>
        <taxon>Actinotalea</taxon>
    </lineage>
</organism>
<gene>
    <name evidence="5" type="ORF">N866_17380</name>
</gene>
<dbReference type="CDD" id="cd06464">
    <property type="entry name" value="ACD_sHsps-like"/>
    <property type="match status" value="1"/>
</dbReference>
<name>A0A021VS04_9CELL</name>
<dbReference type="AlphaFoldDB" id="A0A021VS04"/>
<protein>
    <submittedName>
        <fullName evidence="5">Heat-shock protein Hsp20</fullName>
    </submittedName>
</protein>
<dbReference type="EMBL" id="AXCW01000061">
    <property type="protein sequence ID" value="EYR63898.1"/>
    <property type="molecule type" value="Genomic_DNA"/>
</dbReference>